<dbReference type="Proteomes" id="UP000308549">
    <property type="component" value="Unassembled WGS sequence"/>
</dbReference>
<evidence type="ECO:0000313" key="2">
    <source>
        <dbReference type="Proteomes" id="UP000308549"/>
    </source>
</evidence>
<keyword evidence="2" id="KW-1185">Reference proteome</keyword>
<dbReference type="EMBL" id="NAJL01000021">
    <property type="protein sequence ID" value="TKA27736.1"/>
    <property type="molecule type" value="Genomic_DNA"/>
</dbReference>
<name>A0A4U0U093_9PEZI</name>
<gene>
    <name evidence="1" type="ORF">B0A50_04837</name>
</gene>
<sequence>MECNRLLNYLTCTATPPKECQYLHTSVLARASETSPTTGLSLSSFLSPSLFTHKQNIRTHNQPLIPHAMDWMVILAFTSDHGVFRLLMSRAMAGVVTCVLPYIPYCSMYNWPPSPSIPRELG</sequence>
<accession>A0A4U0U093</accession>
<organism evidence="1 2">
    <name type="scientific">Salinomyces thailandicus</name>
    <dbReference type="NCBI Taxonomy" id="706561"/>
    <lineage>
        <taxon>Eukaryota</taxon>
        <taxon>Fungi</taxon>
        <taxon>Dikarya</taxon>
        <taxon>Ascomycota</taxon>
        <taxon>Pezizomycotina</taxon>
        <taxon>Dothideomycetes</taxon>
        <taxon>Dothideomycetidae</taxon>
        <taxon>Mycosphaerellales</taxon>
        <taxon>Teratosphaeriaceae</taxon>
        <taxon>Salinomyces</taxon>
    </lineage>
</organism>
<proteinExistence type="predicted"/>
<evidence type="ECO:0000313" key="1">
    <source>
        <dbReference type="EMBL" id="TKA27736.1"/>
    </source>
</evidence>
<reference evidence="1 2" key="1">
    <citation type="submission" date="2017-03" db="EMBL/GenBank/DDBJ databases">
        <title>Genomes of endolithic fungi from Antarctica.</title>
        <authorList>
            <person name="Coleine C."/>
            <person name="Masonjones S."/>
            <person name="Stajich J.E."/>
        </authorList>
    </citation>
    <scope>NUCLEOTIDE SEQUENCE [LARGE SCALE GENOMIC DNA]</scope>
    <source>
        <strain evidence="1 2">CCFEE 6315</strain>
    </source>
</reference>
<dbReference type="AlphaFoldDB" id="A0A4U0U093"/>
<protein>
    <submittedName>
        <fullName evidence="1">Uncharacterized protein</fullName>
    </submittedName>
</protein>
<comment type="caution">
    <text evidence="1">The sequence shown here is derived from an EMBL/GenBank/DDBJ whole genome shotgun (WGS) entry which is preliminary data.</text>
</comment>